<keyword evidence="3" id="KW-1185">Reference proteome</keyword>
<feature type="region of interest" description="Disordered" evidence="1">
    <location>
        <begin position="537"/>
        <end position="584"/>
    </location>
</feature>
<accession>A0AAE0TGN1</accession>
<evidence type="ECO:0000256" key="1">
    <source>
        <dbReference type="SAM" id="MobiDB-lite"/>
    </source>
</evidence>
<feature type="region of interest" description="Disordered" evidence="1">
    <location>
        <begin position="368"/>
        <end position="446"/>
    </location>
</feature>
<sequence length="617" mass="70363">MTHTSTAVNKEKIYLRKSYRTERHSQISRWETIEETDNFGIDSWMKRQTQLKLKRENKESKAVSFPQSDEYTLPVQNKCAAIENVHNFESQSLHKSLVSSPPSKKWKQSVSRDRKSVLTHFKYATKDSMPDAFFCIDNLKVRTDKDFSRTNDGKERYDTGELKSRLSHLPKKRCRSAPETHPKNSDISDKQITTSYHKPTGILSFSKSGEIGHNNGKGNSNHDEDDDEGYSSKTSSAEDKGRKRLFDEFQFRRMCTSMIDLSLLPSHIKEKGVLQSRFKFFHSHQSKKLPTNYDIDYDEEGDNESDRILSKSKTVNYLDAGVLLQRRNKDGCKGIVPPVENTTYFKVEEMKQMRLVLRKISIQDSDEANAGTFPVGERTGKLDPIPNIDRSRLSSRTSTASRQQQGTLARPYSNKTEPLKKSVGRHSVNSQKYEHENSHSPYSIGDLLPTMDRNIYNSRRTRTFDSLTQSGEETHAKMDGVTSSSLDNPMSKKLLISPTNGLMFLRTGLDFVTNNIKKQNLGPPPFCPKFARQPLSRQVTSIESLSKPPNYQGPNPLTPSQGRPLGGKPEESKSRVPVLPDKETKKKLQDAFSKFYNKKSNIIGQDLVRSLKNMWKS</sequence>
<feature type="compositionally biased region" description="Basic and acidic residues" evidence="1">
    <location>
        <begin position="146"/>
        <end position="164"/>
    </location>
</feature>
<reference evidence="2" key="1">
    <citation type="journal article" date="2021" name="Genome Biol. Evol.">
        <title>A High-Quality Reference Genome for a Parasitic Bivalve with Doubly Uniparental Inheritance (Bivalvia: Unionida).</title>
        <authorList>
            <person name="Smith C.H."/>
        </authorList>
    </citation>
    <scope>NUCLEOTIDE SEQUENCE</scope>
    <source>
        <strain evidence="2">CHS0354</strain>
    </source>
</reference>
<dbReference type="EMBL" id="JAEAOA010002145">
    <property type="protein sequence ID" value="KAK3609896.1"/>
    <property type="molecule type" value="Genomic_DNA"/>
</dbReference>
<evidence type="ECO:0000313" key="3">
    <source>
        <dbReference type="Proteomes" id="UP001195483"/>
    </source>
</evidence>
<protein>
    <submittedName>
        <fullName evidence="2">Uncharacterized protein</fullName>
    </submittedName>
</protein>
<name>A0AAE0TGN1_9BIVA</name>
<reference evidence="2" key="3">
    <citation type="submission" date="2023-05" db="EMBL/GenBank/DDBJ databases">
        <authorList>
            <person name="Smith C.H."/>
        </authorList>
    </citation>
    <scope>NUCLEOTIDE SEQUENCE</scope>
    <source>
        <strain evidence="2">CHS0354</strain>
        <tissue evidence="2">Mantle</tissue>
    </source>
</reference>
<feature type="compositionally biased region" description="Polar residues" evidence="1">
    <location>
        <begin position="537"/>
        <end position="561"/>
    </location>
</feature>
<dbReference type="AlphaFoldDB" id="A0AAE0TGN1"/>
<dbReference type="Proteomes" id="UP001195483">
    <property type="component" value="Unassembled WGS sequence"/>
</dbReference>
<feature type="compositionally biased region" description="Basic residues" evidence="1">
    <location>
        <begin position="165"/>
        <end position="175"/>
    </location>
</feature>
<gene>
    <name evidence="2" type="ORF">CHS0354_036659</name>
</gene>
<feature type="compositionally biased region" description="Polar residues" evidence="1">
    <location>
        <begin position="190"/>
        <end position="207"/>
    </location>
</feature>
<feature type="compositionally biased region" description="Basic and acidic residues" evidence="1">
    <location>
        <begin position="176"/>
        <end position="189"/>
    </location>
</feature>
<organism evidence="2 3">
    <name type="scientific">Potamilus streckersoni</name>
    <dbReference type="NCBI Taxonomy" id="2493646"/>
    <lineage>
        <taxon>Eukaryota</taxon>
        <taxon>Metazoa</taxon>
        <taxon>Spiralia</taxon>
        <taxon>Lophotrochozoa</taxon>
        <taxon>Mollusca</taxon>
        <taxon>Bivalvia</taxon>
        <taxon>Autobranchia</taxon>
        <taxon>Heteroconchia</taxon>
        <taxon>Palaeoheterodonta</taxon>
        <taxon>Unionida</taxon>
        <taxon>Unionoidea</taxon>
        <taxon>Unionidae</taxon>
        <taxon>Ambleminae</taxon>
        <taxon>Lampsilini</taxon>
        <taxon>Potamilus</taxon>
    </lineage>
</organism>
<feature type="compositionally biased region" description="Basic and acidic residues" evidence="1">
    <location>
        <begin position="568"/>
        <end position="584"/>
    </location>
</feature>
<reference evidence="2" key="2">
    <citation type="journal article" date="2021" name="Genome Biol. Evol.">
        <title>Developing a high-quality reference genome for a parasitic bivalve with doubly uniparental inheritance (Bivalvia: Unionida).</title>
        <authorList>
            <person name="Smith C.H."/>
        </authorList>
    </citation>
    <scope>NUCLEOTIDE SEQUENCE</scope>
    <source>
        <strain evidence="2">CHS0354</strain>
        <tissue evidence="2">Mantle</tissue>
    </source>
</reference>
<feature type="compositionally biased region" description="Low complexity" evidence="1">
    <location>
        <begin position="394"/>
        <end position="407"/>
    </location>
</feature>
<feature type="region of interest" description="Disordered" evidence="1">
    <location>
        <begin position="146"/>
        <end position="239"/>
    </location>
</feature>
<evidence type="ECO:0000313" key="2">
    <source>
        <dbReference type="EMBL" id="KAK3609896.1"/>
    </source>
</evidence>
<proteinExistence type="predicted"/>
<comment type="caution">
    <text evidence="2">The sequence shown here is derived from an EMBL/GenBank/DDBJ whole genome shotgun (WGS) entry which is preliminary data.</text>
</comment>